<evidence type="ECO:0000313" key="2">
    <source>
        <dbReference type="Proteomes" id="UP001500957"/>
    </source>
</evidence>
<protein>
    <submittedName>
        <fullName evidence="1">Uncharacterized protein</fullName>
    </submittedName>
</protein>
<sequence length="74" mass="8080">MAGPHTDQPKGVTTPGMASPTFAVLQYCPGADSVWYRLRASLVMGLPCRAMSLRKRIRPIFCDAESQYYKGAAS</sequence>
<name>A0ABN1H7Z1_9ACTN</name>
<evidence type="ECO:0000313" key="1">
    <source>
        <dbReference type="EMBL" id="GAA0631860.1"/>
    </source>
</evidence>
<keyword evidence="2" id="KW-1185">Reference proteome</keyword>
<dbReference type="EMBL" id="BAAAHE010000042">
    <property type="protein sequence ID" value="GAA0631860.1"/>
    <property type="molecule type" value="Genomic_DNA"/>
</dbReference>
<reference evidence="1 2" key="1">
    <citation type="journal article" date="2019" name="Int. J. Syst. Evol. Microbiol.">
        <title>The Global Catalogue of Microorganisms (GCM) 10K type strain sequencing project: providing services to taxonomists for standard genome sequencing and annotation.</title>
        <authorList>
            <consortium name="The Broad Institute Genomics Platform"/>
            <consortium name="The Broad Institute Genome Sequencing Center for Infectious Disease"/>
            <person name="Wu L."/>
            <person name="Ma J."/>
        </authorList>
    </citation>
    <scope>NUCLEOTIDE SEQUENCE [LARGE SCALE GENOMIC DNA]</scope>
    <source>
        <strain evidence="1 2">JCM 10671</strain>
    </source>
</reference>
<organism evidence="1 2">
    <name type="scientific">Sporichthya brevicatena</name>
    <dbReference type="NCBI Taxonomy" id="171442"/>
    <lineage>
        <taxon>Bacteria</taxon>
        <taxon>Bacillati</taxon>
        <taxon>Actinomycetota</taxon>
        <taxon>Actinomycetes</taxon>
        <taxon>Sporichthyales</taxon>
        <taxon>Sporichthyaceae</taxon>
        <taxon>Sporichthya</taxon>
    </lineage>
</organism>
<gene>
    <name evidence="1" type="ORF">GCM10009547_39660</name>
</gene>
<proteinExistence type="predicted"/>
<accession>A0ABN1H7Z1</accession>
<comment type="caution">
    <text evidence="1">The sequence shown here is derived from an EMBL/GenBank/DDBJ whole genome shotgun (WGS) entry which is preliminary data.</text>
</comment>
<dbReference type="Proteomes" id="UP001500957">
    <property type="component" value="Unassembled WGS sequence"/>
</dbReference>